<reference evidence="4" key="2">
    <citation type="submission" date="2023-06" db="EMBL/GenBank/DDBJ databases">
        <authorList>
            <person name="Ma L."/>
            <person name="Liu K.-W."/>
            <person name="Li Z."/>
            <person name="Hsiao Y.-Y."/>
            <person name="Qi Y."/>
            <person name="Fu T."/>
            <person name="Tang G."/>
            <person name="Zhang D."/>
            <person name="Sun W.-H."/>
            <person name="Liu D.-K."/>
            <person name="Li Y."/>
            <person name="Chen G.-Z."/>
            <person name="Liu X.-D."/>
            <person name="Liao X.-Y."/>
            <person name="Jiang Y.-T."/>
            <person name="Yu X."/>
            <person name="Hao Y."/>
            <person name="Huang J."/>
            <person name="Zhao X.-W."/>
            <person name="Ke S."/>
            <person name="Chen Y.-Y."/>
            <person name="Wu W.-L."/>
            <person name="Hsu J.-L."/>
            <person name="Lin Y.-F."/>
            <person name="Huang M.-D."/>
            <person name="Li C.-Y."/>
            <person name="Huang L."/>
            <person name="Wang Z.-W."/>
            <person name="Zhao X."/>
            <person name="Zhong W.-Y."/>
            <person name="Peng D.-H."/>
            <person name="Ahmad S."/>
            <person name="Lan S."/>
            <person name="Zhang J.-S."/>
            <person name="Tsai W.-C."/>
            <person name="Van De Peer Y."/>
            <person name="Liu Z.-J."/>
        </authorList>
    </citation>
    <scope>NUCLEOTIDE SEQUENCE</scope>
    <source>
        <strain evidence="4">SCP</strain>
        <tissue evidence="4">Leaves</tissue>
    </source>
</reference>
<comment type="caution">
    <text evidence="4">The sequence shown here is derived from an EMBL/GenBank/DDBJ whole genome shotgun (WGS) entry which is preliminary data.</text>
</comment>
<evidence type="ECO:0000256" key="1">
    <source>
        <dbReference type="ARBA" id="ARBA00007692"/>
    </source>
</evidence>
<dbReference type="FunFam" id="1.25.70.10:FF:000001">
    <property type="entry name" value="Mitochondrial transcription termination factor-like"/>
    <property type="match status" value="1"/>
</dbReference>
<dbReference type="AlphaFoldDB" id="A0AAV9BLR9"/>
<reference evidence="4" key="1">
    <citation type="journal article" date="2023" name="Nat. Commun.">
        <title>Diploid and tetraploid genomes of Acorus and the evolution of monocots.</title>
        <authorList>
            <person name="Ma L."/>
            <person name="Liu K.W."/>
            <person name="Li Z."/>
            <person name="Hsiao Y.Y."/>
            <person name="Qi Y."/>
            <person name="Fu T."/>
            <person name="Tang G.D."/>
            <person name="Zhang D."/>
            <person name="Sun W.H."/>
            <person name="Liu D.K."/>
            <person name="Li Y."/>
            <person name="Chen G.Z."/>
            <person name="Liu X.D."/>
            <person name="Liao X.Y."/>
            <person name="Jiang Y.T."/>
            <person name="Yu X."/>
            <person name="Hao Y."/>
            <person name="Huang J."/>
            <person name="Zhao X.W."/>
            <person name="Ke S."/>
            <person name="Chen Y.Y."/>
            <person name="Wu W.L."/>
            <person name="Hsu J.L."/>
            <person name="Lin Y.F."/>
            <person name="Huang M.D."/>
            <person name="Li C.Y."/>
            <person name="Huang L."/>
            <person name="Wang Z.W."/>
            <person name="Zhao X."/>
            <person name="Zhong W.Y."/>
            <person name="Peng D.H."/>
            <person name="Ahmad S."/>
            <person name="Lan S."/>
            <person name="Zhang J.S."/>
            <person name="Tsai W.C."/>
            <person name="Van de Peer Y."/>
            <person name="Liu Z.J."/>
        </authorList>
    </citation>
    <scope>NUCLEOTIDE SEQUENCE</scope>
    <source>
        <strain evidence="4">SCP</strain>
    </source>
</reference>
<dbReference type="PANTHER" id="PTHR13068">
    <property type="entry name" value="CGI-12 PROTEIN-RELATED"/>
    <property type="match status" value="1"/>
</dbReference>
<comment type="similarity">
    <text evidence="1">Belongs to the mTERF family.</text>
</comment>
<dbReference type="InterPro" id="IPR003690">
    <property type="entry name" value="MTERF"/>
</dbReference>
<dbReference type="GO" id="GO:0006353">
    <property type="term" value="P:DNA-templated transcription termination"/>
    <property type="evidence" value="ECO:0007669"/>
    <property type="project" value="UniProtKB-KW"/>
</dbReference>
<organism evidence="4 5">
    <name type="scientific">Acorus gramineus</name>
    <name type="common">Dwarf sweet flag</name>
    <dbReference type="NCBI Taxonomy" id="55184"/>
    <lineage>
        <taxon>Eukaryota</taxon>
        <taxon>Viridiplantae</taxon>
        <taxon>Streptophyta</taxon>
        <taxon>Embryophyta</taxon>
        <taxon>Tracheophyta</taxon>
        <taxon>Spermatophyta</taxon>
        <taxon>Magnoliopsida</taxon>
        <taxon>Liliopsida</taxon>
        <taxon>Acoraceae</taxon>
        <taxon>Acorus</taxon>
    </lineage>
</organism>
<dbReference type="Pfam" id="PF02536">
    <property type="entry name" value="mTERF"/>
    <property type="match status" value="1"/>
</dbReference>
<proteinExistence type="inferred from homology"/>
<dbReference type="Proteomes" id="UP001179952">
    <property type="component" value="Unassembled WGS sequence"/>
</dbReference>
<dbReference type="EMBL" id="JAUJYN010000002">
    <property type="protein sequence ID" value="KAK1277708.1"/>
    <property type="molecule type" value="Genomic_DNA"/>
</dbReference>
<dbReference type="SMART" id="SM00733">
    <property type="entry name" value="Mterf"/>
    <property type="match status" value="6"/>
</dbReference>
<name>A0AAV9BLR9_ACOGR</name>
<gene>
    <name evidence="4" type="ORF">QJS04_geneDACA003491</name>
</gene>
<evidence type="ECO:0000256" key="2">
    <source>
        <dbReference type="ARBA" id="ARBA00022472"/>
    </source>
</evidence>
<keyword evidence="5" id="KW-1185">Reference proteome</keyword>
<dbReference type="GO" id="GO:0003676">
    <property type="term" value="F:nucleic acid binding"/>
    <property type="evidence" value="ECO:0007669"/>
    <property type="project" value="InterPro"/>
</dbReference>
<keyword evidence="2" id="KW-0804">Transcription</keyword>
<protein>
    <submittedName>
        <fullName evidence="4">Uncharacterized protein</fullName>
    </submittedName>
</protein>
<evidence type="ECO:0000256" key="3">
    <source>
        <dbReference type="ARBA" id="ARBA00022946"/>
    </source>
</evidence>
<keyword evidence="3" id="KW-0809">Transit peptide</keyword>
<evidence type="ECO:0000313" key="5">
    <source>
        <dbReference type="Proteomes" id="UP001179952"/>
    </source>
</evidence>
<dbReference type="Gene3D" id="1.25.70.10">
    <property type="entry name" value="Transcription termination factor 3, mitochondrial"/>
    <property type="match status" value="1"/>
</dbReference>
<dbReference type="InterPro" id="IPR038538">
    <property type="entry name" value="MTERF_sf"/>
</dbReference>
<keyword evidence="2" id="KW-0806">Transcription termination</keyword>
<evidence type="ECO:0000313" key="4">
    <source>
        <dbReference type="EMBL" id="KAK1277708.1"/>
    </source>
</evidence>
<keyword evidence="2" id="KW-0805">Transcription regulation</keyword>
<accession>A0AAV9BLR9</accession>
<sequence>MISIRPHLRKCDPDQYVKPKMDFLRSVGFSAPDLVSLLSVNPVIFSCSLSNQIKPTVGFLKGIVGTDKAVVLIAKRAPRLLNNDSQKSMGSNVRALRDYGVPNSKISAMFKWKPSIFLTQPDRFAEVSTKVKAMDFKPSSSLFYMALGTMLSISKSTWEEKFELFRSFGWSEDGILSAFKKQPLFMNLSKDKIRKMMDFFMTESVLGLSSISNRPNLMLFSLEKTIIPRYSVINVLKSHGLLNKDVSLLTICILKEEKFLEKYVNKYQGTVPQVLQAYQGKTKIGG</sequence>
<dbReference type="PANTHER" id="PTHR13068:SF236">
    <property type="entry name" value="OS02G0749800 PROTEIN"/>
    <property type="match status" value="1"/>
</dbReference>